<proteinExistence type="predicted"/>
<dbReference type="PANTHER" id="PTHR12461">
    <property type="entry name" value="HYPOXIA-INDUCIBLE FACTOR 1 ALPHA INHIBITOR-RELATED"/>
    <property type="match status" value="1"/>
</dbReference>
<dbReference type="SMART" id="SM00558">
    <property type="entry name" value="JmjC"/>
    <property type="match status" value="1"/>
</dbReference>
<protein>
    <recommendedName>
        <fullName evidence="1">JmjC domain-containing protein</fullName>
    </recommendedName>
</protein>
<dbReference type="HOGENOM" id="CLU_016785_3_3_7"/>
<dbReference type="SUPFAM" id="SSF51197">
    <property type="entry name" value="Clavaminate synthase-like"/>
    <property type="match status" value="1"/>
</dbReference>
<dbReference type="Pfam" id="PF13621">
    <property type="entry name" value="Cupin_8"/>
    <property type="match status" value="1"/>
</dbReference>
<gene>
    <name evidence="2" type="ordered locus">LILAB_26170</name>
</gene>
<dbReference type="Gene3D" id="2.60.120.650">
    <property type="entry name" value="Cupin"/>
    <property type="match status" value="1"/>
</dbReference>
<dbReference type="PROSITE" id="PS51184">
    <property type="entry name" value="JMJC"/>
    <property type="match status" value="1"/>
</dbReference>
<dbReference type="eggNOG" id="COG2850">
    <property type="taxonomic scope" value="Bacteria"/>
</dbReference>
<dbReference type="STRING" id="483219.LILAB_26170"/>
<feature type="domain" description="JmjC" evidence="1">
    <location>
        <begin position="117"/>
        <end position="267"/>
    </location>
</feature>
<dbReference type="InterPro" id="IPR003347">
    <property type="entry name" value="JmjC_dom"/>
</dbReference>
<dbReference type="KEGG" id="mfu:LILAB_26170"/>
<organism evidence="2 3">
    <name type="scientific">Myxococcus fulvus (strain ATCC BAA-855 / HW-1)</name>
    <dbReference type="NCBI Taxonomy" id="483219"/>
    <lineage>
        <taxon>Bacteria</taxon>
        <taxon>Pseudomonadati</taxon>
        <taxon>Myxococcota</taxon>
        <taxon>Myxococcia</taxon>
        <taxon>Myxococcales</taxon>
        <taxon>Cystobacterineae</taxon>
        <taxon>Myxococcaceae</taxon>
        <taxon>Myxococcus</taxon>
    </lineage>
</organism>
<dbReference type="PANTHER" id="PTHR12461:SF105">
    <property type="entry name" value="HYPOXIA-INDUCIBLE FACTOR 1-ALPHA INHIBITOR"/>
    <property type="match status" value="1"/>
</dbReference>
<name>F8CAS4_MYXFH</name>
<accession>F8CAS4</accession>
<evidence type="ECO:0000313" key="3">
    <source>
        <dbReference type="Proteomes" id="UP000000488"/>
    </source>
</evidence>
<dbReference type="AlphaFoldDB" id="F8CAS4"/>
<dbReference type="EMBL" id="CP002830">
    <property type="protein sequence ID" value="AEI67126.1"/>
    <property type="molecule type" value="Genomic_DNA"/>
</dbReference>
<evidence type="ECO:0000259" key="1">
    <source>
        <dbReference type="PROSITE" id="PS51184"/>
    </source>
</evidence>
<evidence type="ECO:0000313" key="2">
    <source>
        <dbReference type="EMBL" id="AEI67126.1"/>
    </source>
</evidence>
<dbReference type="Proteomes" id="UP000000488">
    <property type="component" value="Chromosome"/>
</dbReference>
<reference evidence="2 3" key="1">
    <citation type="journal article" date="2011" name="J. Bacteriol.">
        <title>Genome sequence of the halotolerant marine bacterium Myxococcus fulvus HW-1.</title>
        <authorList>
            <person name="Li Z.F."/>
            <person name="Li X."/>
            <person name="Liu H."/>
            <person name="Liu X."/>
            <person name="Han K."/>
            <person name="Wu Z.H."/>
            <person name="Hu W."/>
            <person name="Li F.F."/>
            <person name="Li Y.Z."/>
        </authorList>
    </citation>
    <scope>NUCLEOTIDE SEQUENCE [LARGE SCALE GENOMIC DNA]</scope>
    <source>
        <strain evidence="3">ATCC BAA-855 / HW-1</strain>
    </source>
</reference>
<sequence length="288" mass="33284">MSTATAQKVPEPLVPERMPLDNHRAFYERIEANNKPVILTEAMKGWPAAERWTFDYFATKYRDVSVPVEWLQYNAKATGGVERVGRVRKMSMQEYVDTLKAKDGETPGYLIGNDLFRTLPELHKDVRFDEYAVQRKLTEQLFFMGPRGTFTQLHLDRAHNLHAVMVGRKQWQLYSPSRDKALSPAKLSHPWSVVSAHDLTPHGGKPEQLPGGLAPDYDFILEAGEILYLPYGWWHRVYTVEDAIATNYWWWTWSMLAKLGPRLVPTIALSAVGRIRKQQKLGREYREQ</sequence>
<dbReference type="InterPro" id="IPR041667">
    <property type="entry name" value="Cupin_8"/>
</dbReference>